<keyword evidence="7" id="KW-0808">Transferase</keyword>
<keyword evidence="13" id="KW-0914">Notch signaling pathway</keyword>
<evidence type="ECO:0000256" key="15">
    <source>
        <dbReference type="ARBA" id="ARBA00068893"/>
    </source>
</evidence>
<accession>A0A6A4T8V4</accession>
<evidence type="ECO:0000256" key="17">
    <source>
        <dbReference type="ARBA" id="ARBA00078761"/>
    </source>
</evidence>
<comment type="catalytic activity">
    <reaction evidence="1">
        <text>S-ubiquitinyl-[E2 ubiquitin-conjugating enzyme]-L-cysteine + [acceptor protein]-L-lysine = [E2 ubiquitin-conjugating enzyme]-L-cysteine + N(6)-ubiquitinyl-[acceptor protein]-L-lysine.</text>
        <dbReference type="EC" id="2.3.2.27"/>
    </reaction>
</comment>
<evidence type="ECO:0000259" key="22">
    <source>
        <dbReference type="PROSITE" id="PS50089"/>
    </source>
</evidence>
<reference evidence="24 25" key="1">
    <citation type="submission" date="2019-06" db="EMBL/GenBank/DDBJ databases">
        <title>Draft genomes of female and male turbot (Scophthalmus maximus).</title>
        <authorList>
            <person name="Xu H."/>
            <person name="Xu X.-W."/>
            <person name="Shao C."/>
            <person name="Chen S."/>
        </authorList>
    </citation>
    <scope>NUCLEOTIDE SEQUENCE [LARGE SCALE GENOMIC DNA]</scope>
    <source>
        <strain evidence="24">Ysfricsl-2016a</strain>
        <tissue evidence="24">Blood</tissue>
    </source>
</reference>
<dbReference type="Proteomes" id="UP000438429">
    <property type="component" value="Unassembled WGS sequence"/>
</dbReference>
<feature type="region of interest" description="Disordered" evidence="21">
    <location>
        <begin position="564"/>
        <end position="621"/>
    </location>
</feature>
<dbReference type="PANTHER" id="PTHR12429">
    <property type="entry name" value="NEURALIZED"/>
    <property type="match status" value="1"/>
</dbReference>
<dbReference type="SMART" id="SM00588">
    <property type="entry name" value="NEUZ"/>
    <property type="match status" value="2"/>
</dbReference>
<dbReference type="CDD" id="cd16786">
    <property type="entry name" value="mRING-HC-C3HC5_NEU1B"/>
    <property type="match status" value="1"/>
</dbReference>
<evidence type="ECO:0000256" key="19">
    <source>
        <dbReference type="ARBA" id="ARBA00082280"/>
    </source>
</evidence>
<dbReference type="EMBL" id="VEVO01000007">
    <property type="protein sequence ID" value="KAF0039491.1"/>
    <property type="molecule type" value="Genomic_DNA"/>
</dbReference>
<dbReference type="SUPFAM" id="SSF57850">
    <property type="entry name" value="RING/U-box"/>
    <property type="match status" value="1"/>
</dbReference>
<dbReference type="Gene3D" id="3.30.40.10">
    <property type="entry name" value="Zinc/RING finger domain, C3HC4 (zinc finger)"/>
    <property type="match status" value="1"/>
</dbReference>
<gene>
    <name evidence="24" type="ORF">F2P81_007726</name>
</gene>
<evidence type="ECO:0000259" key="23">
    <source>
        <dbReference type="PROSITE" id="PS51065"/>
    </source>
</evidence>
<dbReference type="GO" id="GO:0008270">
    <property type="term" value="F:zinc ion binding"/>
    <property type="evidence" value="ECO:0007669"/>
    <property type="project" value="UniProtKB-KW"/>
</dbReference>
<evidence type="ECO:0000256" key="6">
    <source>
        <dbReference type="ARBA" id="ARBA00022553"/>
    </source>
</evidence>
<comment type="pathway">
    <text evidence="3">Protein modification; protein ubiquitination.</text>
</comment>
<proteinExistence type="predicted"/>
<evidence type="ECO:0000256" key="14">
    <source>
        <dbReference type="ARBA" id="ARBA00054526"/>
    </source>
</evidence>
<dbReference type="GO" id="GO:0070086">
    <property type="term" value="P:ubiquitin-dependent endocytosis"/>
    <property type="evidence" value="ECO:0007669"/>
    <property type="project" value="TreeGrafter"/>
</dbReference>
<comment type="function">
    <text evidence="14">E3 ubiquitin-protein ligase involved in regulation of the Notch pathway through influencing the stability and activity of several Notch ligands.</text>
</comment>
<dbReference type="FunFam" id="2.60.120.920:FF:000005">
    <property type="entry name" value="Putative E3 ubiquitin-protein ligase NEURL1B"/>
    <property type="match status" value="1"/>
</dbReference>
<evidence type="ECO:0000256" key="1">
    <source>
        <dbReference type="ARBA" id="ARBA00000900"/>
    </source>
</evidence>
<dbReference type="InterPro" id="IPR006573">
    <property type="entry name" value="NHR_dom"/>
</dbReference>
<dbReference type="Pfam" id="PF07177">
    <property type="entry name" value="Neuralized"/>
    <property type="match status" value="2"/>
</dbReference>
<keyword evidence="5" id="KW-0963">Cytoplasm</keyword>
<evidence type="ECO:0000256" key="12">
    <source>
        <dbReference type="ARBA" id="ARBA00022833"/>
    </source>
</evidence>
<evidence type="ECO:0000313" key="24">
    <source>
        <dbReference type="EMBL" id="KAF0039491.1"/>
    </source>
</evidence>
<evidence type="ECO:0000256" key="21">
    <source>
        <dbReference type="SAM" id="MobiDB-lite"/>
    </source>
</evidence>
<evidence type="ECO:0000256" key="10">
    <source>
        <dbReference type="ARBA" id="ARBA00022771"/>
    </source>
</evidence>
<evidence type="ECO:0000256" key="8">
    <source>
        <dbReference type="ARBA" id="ARBA00022723"/>
    </source>
</evidence>
<keyword evidence="8" id="KW-0479">Metal-binding</keyword>
<dbReference type="InterPro" id="IPR037962">
    <property type="entry name" value="Neuralized"/>
</dbReference>
<dbReference type="InterPro" id="IPR013083">
    <property type="entry name" value="Znf_RING/FYVE/PHD"/>
</dbReference>
<dbReference type="GO" id="GO:0061630">
    <property type="term" value="F:ubiquitin protein ligase activity"/>
    <property type="evidence" value="ECO:0007669"/>
    <property type="project" value="UniProtKB-EC"/>
</dbReference>
<feature type="compositionally biased region" description="Low complexity" evidence="21">
    <location>
        <begin position="564"/>
        <end position="607"/>
    </location>
</feature>
<dbReference type="Gene3D" id="2.60.120.920">
    <property type="match status" value="2"/>
</dbReference>
<keyword evidence="11" id="KW-0833">Ubl conjugation pathway</keyword>
<dbReference type="FunFam" id="3.30.40.10:FF:000056">
    <property type="entry name" value="Putative E3 ubiquitin-protein ligase NEURL1B"/>
    <property type="match status" value="1"/>
</dbReference>
<evidence type="ECO:0000256" key="13">
    <source>
        <dbReference type="ARBA" id="ARBA00022976"/>
    </source>
</evidence>
<evidence type="ECO:0000256" key="2">
    <source>
        <dbReference type="ARBA" id="ARBA00004496"/>
    </source>
</evidence>
<dbReference type="GO" id="GO:0005769">
    <property type="term" value="C:early endosome"/>
    <property type="evidence" value="ECO:0007669"/>
    <property type="project" value="TreeGrafter"/>
</dbReference>
<feature type="domain" description="NHR" evidence="23">
    <location>
        <begin position="158"/>
        <end position="314"/>
    </location>
</feature>
<keyword evidence="6" id="KW-0597">Phosphoprotein</keyword>
<dbReference type="PANTHER" id="PTHR12429:SF10">
    <property type="entry name" value="E3 UBIQUITIN-PROTEIN LIGASE NEURL1B"/>
    <property type="match status" value="1"/>
</dbReference>
<keyword evidence="9" id="KW-0677">Repeat</keyword>
<dbReference type="EC" id="2.3.2.27" evidence="4"/>
<feature type="domain" description="RING-type" evidence="22">
    <location>
        <begin position="631"/>
        <end position="671"/>
    </location>
</feature>
<organism evidence="24 25">
    <name type="scientific">Scophthalmus maximus</name>
    <name type="common">Turbot</name>
    <name type="synonym">Psetta maxima</name>
    <dbReference type="NCBI Taxonomy" id="52904"/>
    <lineage>
        <taxon>Eukaryota</taxon>
        <taxon>Metazoa</taxon>
        <taxon>Chordata</taxon>
        <taxon>Craniata</taxon>
        <taxon>Vertebrata</taxon>
        <taxon>Euteleostomi</taxon>
        <taxon>Actinopterygii</taxon>
        <taxon>Neopterygii</taxon>
        <taxon>Teleostei</taxon>
        <taxon>Neoteleostei</taxon>
        <taxon>Acanthomorphata</taxon>
        <taxon>Carangaria</taxon>
        <taxon>Pleuronectiformes</taxon>
        <taxon>Pleuronectoidei</taxon>
        <taxon>Scophthalmidae</taxon>
        <taxon>Scophthalmus</taxon>
    </lineage>
</organism>
<name>A0A6A4T8V4_SCOMX</name>
<evidence type="ECO:0000256" key="7">
    <source>
        <dbReference type="ARBA" id="ARBA00022679"/>
    </source>
</evidence>
<sequence>MCSVKGICPEQQRSRLLFHKYRKNSLLSPGIRLKGLMRIWHNCSAAVKPFKLEKQVLDSNGLLRVDLMKRQEHKLKADANAPWYKAVLEQKRGDHEKHCCMNVAHCAGPCVFDGDGCVHIEDATLQPRPVASRQYYTLPNSGAGVERRTSPVSINVESPRFHPHAKGKNIRLDGQLRRATRKNSFCNGITFSHRPVHLYEKVRLRLTGVHTGWSGALRFGFTSLDPSELVAADIPKYACPDLVTRPGYWAKALPERLALKDNVLSFWADRHGRVFYSINEGEPILFHCGLSIGCPLWAIIDIYGITQDVTLLESTFAESVGSSCLSAARLSAYLPQSNHDSANYSNNQLENNQTAAAKMANLQLNNYAQLIPCCSSTSSSSTPSSSASTGFSVLRVVRGLPSLLDNDLHFHPVRGSDVILSADRSAACIHFLDSSRTLVFSDRPLHVGETLYVEVGHLGLPYFGALLFGLTSCDPASLHAGDLPADPEVLLDRKEYWVVHRDFPVPCSGDVLSFSLLPSGEVHHGVNGVGRGRLLCVDSSQVLWAFFTLHGAVNRLRILGTLQSSPPSASPSTSQSSSPDDSDSDLAFSVNRSSSASESSLVTAPSSPLSPPVSPSLTASELPSAGKNGECTICFDQEVDTVIYTCGHMCLCNDCGLKLKRQINACCPICRRPIKDVIKTYRP</sequence>
<comment type="caution">
    <text evidence="24">The sequence shown here is derived from an EMBL/GenBank/DDBJ whole genome shotgun (WGS) entry which is preliminary data.</text>
</comment>
<dbReference type="InterPro" id="IPR043136">
    <property type="entry name" value="B30.2/SPRY_sf"/>
</dbReference>
<dbReference type="GO" id="GO:0007219">
    <property type="term" value="P:Notch signaling pathway"/>
    <property type="evidence" value="ECO:0007669"/>
    <property type="project" value="UniProtKB-KW"/>
</dbReference>
<keyword evidence="12" id="KW-0862">Zinc</keyword>
<comment type="subcellular location">
    <subcellularLocation>
        <location evidence="2">Cytoplasm</location>
    </subcellularLocation>
</comment>
<evidence type="ECO:0000256" key="9">
    <source>
        <dbReference type="ARBA" id="ARBA00022737"/>
    </source>
</evidence>
<dbReference type="Pfam" id="PF13920">
    <property type="entry name" value="zf-C3HC4_3"/>
    <property type="match status" value="1"/>
</dbReference>
<evidence type="ECO:0000256" key="20">
    <source>
        <dbReference type="PROSITE-ProRule" id="PRU00175"/>
    </source>
</evidence>
<evidence type="ECO:0000256" key="4">
    <source>
        <dbReference type="ARBA" id="ARBA00012483"/>
    </source>
</evidence>
<evidence type="ECO:0000256" key="11">
    <source>
        <dbReference type="ARBA" id="ARBA00022786"/>
    </source>
</evidence>
<dbReference type="AlphaFoldDB" id="A0A6A4T8V4"/>
<evidence type="ECO:0000256" key="18">
    <source>
        <dbReference type="ARBA" id="ARBA00079640"/>
    </source>
</evidence>
<evidence type="ECO:0000256" key="5">
    <source>
        <dbReference type="ARBA" id="ARBA00022490"/>
    </source>
</evidence>
<keyword evidence="10 20" id="KW-0863">Zinc-finger</keyword>
<protein>
    <recommendedName>
        <fullName evidence="15">E3 ubiquitin-protein ligase NEURL1B</fullName>
        <ecNumber evidence="4">2.3.2.27</ecNumber>
    </recommendedName>
    <alternativeName>
        <fullName evidence="17">Neuralized-2</fullName>
    </alternativeName>
    <alternativeName>
        <fullName evidence="16">Neuralized-like protein 1B</fullName>
    </alternativeName>
    <alternativeName>
        <fullName evidence="19">Neuralized-like protein 3</fullName>
    </alternativeName>
    <alternativeName>
        <fullName evidence="18">RING-type E3 ubiquitin transferase NEURL1B</fullName>
    </alternativeName>
</protein>
<evidence type="ECO:0000256" key="3">
    <source>
        <dbReference type="ARBA" id="ARBA00004906"/>
    </source>
</evidence>
<evidence type="ECO:0000313" key="25">
    <source>
        <dbReference type="Proteomes" id="UP000438429"/>
    </source>
</evidence>
<dbReference type="InterPro" id="IPR001841">
    <property type="entry name" value="Znf_RING"/>
</dbReference>
<evidence type="ECO:0000256" key="16">
    <source>
        <dbReference type="ARBA" id="ARBA00078615"/>
    </source>
</evidence>
<dbReference type="PROSITE" id="PS50089">
    <property type="entry name" value="ZF_RING_2"/>
    <property type="match status" value="1"/>
</dbReference>
<feature type="domain" description="NHR" evidence="23">
    <location>
        <begin position="407"/>
        <end position="561"/>
    </location>
</feature>
<dbReference type="PROSITE" id="PS51065">
    <property type="entry name" value="NHR"/>
    <property type="match status" value="2"/>
</dbReference>
<dbReference type="FunFam" id="2.60.120.920:FF:000020">
    <property type="entry name" value="Putative E3 ubiquitin-protein ligase NEURL1B"/>
    <property type="match status" value="1"/>
</dbReference>